<accession>A0A0S4LIR2</accession>
<name>A0A0S4LIR2_9BACT</name>
<sequence>MDYTFRKFLSVVLVLCVLAVGGLAQAQSAEHAGHHAQHQAATHGTLLCSWMCAAGTVLNTEVVLIRAERNPIALVSIVHSSDFFSEPLRICSSRAPPSISLS</sequence>
<dbReference type="OrthoDB" id="9813989at2"/>
<protein>
    <submittedName>
        <fullName evidence="2">Uncharacterized protein</fullName>
    </submittedName>
</protein>
<reference evidence="3" key="1">
    <citation type="submission" date="2015-10" db="EMBL/GenBank/DDBJ databases">
        <authorList>
            <person name="Luecker S."/>
            <person name="Luecker S."/>
        </authorList>
    </citation>
    <scope>NUCLEOTIDE SEQUENCE [LARGE SCALE GENOMIC DNA]</scope>
</reference>
<dbReference type="RefSeq" id="WP_090897256.1">
    <property type="nucleotide sequence ID" value="NZ_CZPZ01000012.1"/>
</dbReference>
<dbReference type="STRING" id="1742973.COMA2_20467"/>
<keyword evidence="1" id="KW-0732">Signal</keyword>
<dbReference type="EMBL" id="CZPZ01000012">
    <property type="protein sequence ID" value="CUS35830.1"/>
    <property type="molecule type" value="Genomic_DNA"/>
</dbReference>
<dbReference type="AlphaFoldDB" id="A0A0S4LIR2"/>
<evidence type="ECO:0000313" key="3">
    <source>
        <dbReference type="Proteomes" id="UP000198736"/>
    </source>
</evidence>
<dbReference type="Proteomes" id="UP000198736">
    <property type="component" value="Unassembled WGS sequence"/>
</dbReference>
<evidence type="ECO:0000313" key="2">
    <source>
        <dbReference type="EMBL" id="CUS35830.1"/>
    </source>
</evidence>
<proteinExistence type="predicted"/>
<feature type="signal peptide" evidence="1">
    <location>
        <begin position="1"/>
        <end position="26"/>
    </location>
</feature>
<organism evidence="2 3">
    <name type="scientific">Candidatus Nitrospira nitrificans</name>
    <dbReference type="NCBI Taxonomy" id="1742973"/>
    <lineage>
        <taxon>Bacteria</taxon>
        <taxon>Pseudomonadati</taxon>
        <taxon>Nitrospirota</taxon>
        <taxon>Nitrospiria</taxon>
        <taxon>Nitrospirales</taxon>
        <taxon>Nitrospiraceae</taxon>
        <taxon>Nitrospira</taxon>
    </lineage>
</organism>
<feature type="chain" id="PRO_5006624078" evidence="1">
    <location>
        <begin position="27"/>
        <end position="102"/>
    </location>
</feature>
<gene>
    <name evidence="2" type="ORF">COMA2_20467</name>
</gene>
<evidence type="ECO:0000256" key="1">
    <source>
        <dbReference type="SAM" id="SignalP"/>
    </source>
</evidence>
<keyword evidence="3" id="KW-1185">Reference proteome</keyword>